<evidence type="ECO:0000313" key="3">
    <source>
        <dbReference type="Proteomes" id="UP001596456"/>
    </source>
</evidence>
<evidence type="ECO:0008006" key="4">
    <source>
        <dbReference type="Google" id="ProtNLM"/>
    </source>
</evidence>
<dbReference type="RefSeq" id="WP_377360742.1">
    <property type="nucleotide sequence ID" value="NZ_JBHTCM010000028.1"/>
</dbReference>
<feature type="transmembrane region" description="Helical" evidence="1">
    <location>
        <begin position="128"/>
        <end position="145"/>
    </location>
</feature>
<feature type="transmembrane region" description="Helical" evidence="1">
    <location>
        <begin position="12"/>
        <end position="32"/>
    </location>
</feature>
<feature type="transmembrane region" description="Helical" evidence="1">
    <location>
        <begin position="74"/>
        <end position="93"/>
    </location>
</feature>
<evidence type="ECO:0000313" key="2">
    <source>
        <dbReference type="EMBL" id="MFC7335207.1"/>
    </source>
</evidence>
<feature type="transmembrane region" description="Helical" evidence="1">
    <location>
        <begin position="152"/>
        <end position="168"/>
    </location>
</feature>
<dbReference type="EMBL" id="JBHTCM010000028">
    <property type="protein sequence ID" value="MFC7335207.1"/>
    <property type="molecule type" value="Genomic_DNA"/>
</dbReference>
<protein>
    <recommendedName>
        <fullName evidence="4">Glycosyltransferase RgtA/B/C/D-like domain-containing protein</fullName>
    </recommendedName>
</protein>
<accession>A0ABW2L156</accession>
<comment type="caution">
    <text evidence="2">The sequence shown here is derived from an EMBL/GenBank/DDBJ whole genome shotgun (WGS) entry which is preliminary data.</text>
</comment>
<feature type="transmembrane region" description="Helical" evidence="1">
    <location>
        <begin position="203"/>
        <end position="222"/>
    </location>
</feature>
<feature type="transmembrane region" description="Helical" evidence="1">
    <location>
        <begin position="378"/>
        <end position="396"/>
    </location>
</feature>
<name>A0ABW2L156_9PROT</name>
<proteinExistence type="predicted"/>
<keyword evidence="3" id="KW-1185">Reference proteome</keyword>
<feature type="transmembrane region" description="Helical" evidence="1">
    <location>
        <begin position="403"/>
        <end position="423"/>
    </location>
</feature>
<evidence type="ECO:0000256" key="1">
    <source>
        <dbReference type="SAM" id="Phobius"/>
    </source>
</evidence>
<reference evidence="3" key="1">
    <citation type="journal article" date="2019" name="Int. J. Syst. Evol. Microbiol.">
        <title>The Global Catalogue of Microorganisms (GCM) 10K type strain sequencing project: providing services to taxonomists for standard genome sequencing and annotation.</title>
        <authorList>
            <consortium name="The Broad Institute Genomics Platform"/>
            <consortium name="The Broad Institute Genome Sequencing Center for Infectious Disease"/>
            <person name="Wu L."/>
            <person name="Ma J."/>
        </authorList>
    </citation>
    <scope>NUCLEOTIDE SEQUENCE [LARGE SCALE GENOMIC DNA]</scope>
    <source>
        <strain evidence="3">CGMCC 1.16275</strain>
    </source>
</reference>
<feature type="transmembrane region" description="Helical" evidence="1">
    <location>
        <begin position="105"/>
        <end position="122"/>
    </location>
</feature>
<feature type="transmembrane region" description="Helical" evidence="1">
    <location>
        <begin position="429"/>
        <end position="449"/>
    </location>
</feature>
<keyword evidence="1" id="KW-0472">Membrane</keyword>
<gene>
    <name evidence="2" type="ORF">ACFQPS_18720</name>
</gene>
<keyword evidence="1" id="KW-0812">Transmembrane</keyword>
<dbReference type="Proteomes" id="UP001596456">
    <property type="component" value="Unassembled WGS sequence"/>
</dbReference>
<sequence>MMGRRVDGWRDGVRVALLVGLGALPLLGPALWNGYPLFFFDSFEYVPLPFTGELPVYRTAGYGLFAWIGRLTGSLWPIIVVQCLLVAFVLLAFARAVAGGARVGACYAVLLATAAVGGLPWYTGQVMADGLTGAVILGLLTLLLFRDRLPRSWAVVVTAVVALGIASHTSHIGIAGGLLLLALATVALGHLRPGRLPPVRTGLPAMALAAGLMLAAGANWTVTGRLFLVQPSTVQTLALFVENGLAARYLDEVCPGREPPPHALCAYRGALPHSANEFLWGHSPFRALGGWDGLRPEAEAIVDGVRSRYPGALLWQSVRFTARQFAMMKLGDGLVPMQFLMRDPMAAHYPAELAAFEAARQQRGEIGFALWNPVLQGLWWGGLGGLVLLAAGFWRAGCRRQTLLALAVLAALGGNAFICGALSNPNHRYQGRLAWMPVALVGLLLTAGAGRATTTAPGSGPLCGEGERRRVG</sequence>
<keyword evidence="1" id="KW-1133">Transmembrane helix</keyword>
<organism evidence="2 3">
    <name type="scientific">Rhodocista pekingensis</name>
    <dbReference type="NCBI Taxonomy" id="201185"/>
    <lineage>
        <taxon>Bacteria</taxon>
        <taxon>Pseudomonadati</taxon>
        <taxon>Pseudomonadota</taxon>
        <taxon>Alphaproteobacteria</taxon>
        <taxon>Rhodospirillales</taxon>
        <taxon>Azospirillaceae</taxon>
        <taxon>Rhodocista</taxon>
    </lineage>
</organism>